<gene>
    <name evidence="1" type="ORF">FKW44_022311</name>
</gene>
<dbReference type="Proteomes" id="UP000595437">
    <property type="component" value="Chromosome 16"/>
</dbReference>
<dbReference type="AlphaFoldDB" id="A0A7T8GSJ8"/>
<evidence type="ECO:0000313" key="1">
    <source>
        <dbReference type="EMBL" id="QQP37023.1"/>
    </source>
</evidence>
<accession>A0A7T8GSJ8</accession>
<evidence type="ECO:0000313" key="2">
    <source>
        <dbReference type="Proteomes" id="UP000595437"/>
    </source>
</evidence>
<keyword evidence="2" id="KW-1185">Reference proteome</keyword>
<proteinExistence type="predicted"/>
<dbReference type="EMBL" id="CP045905">
    <property type="protein sequence ID" value="QQP37023.1"/>
    <property type="molecule type" value="Genomic_DNA"/>
</dbReference>
<sequence>RYTQPKLAGAPHRHPLKMDSELQIFTARDIDYVELLQLYPGQTKQSIQFFLTSMSRYIVLRLALKDPSFQEILQAAEGLNFSSRSPKTTTVTRNDQIIEMYKKIKIELEIERSPEKEDEKRSPLADEKI</sequence>
<organism evidence="1 2">
    <name type="scientific">Caligus rogercresseyi</name>
    <name type="common">Sea louse</name>
    <dbReference type="NCBI Taxonomy" id="217165"/>
    <lineage>
        <taxon>Eukaryota</taxon>
        <taxon>Metazoa</taxon>
        <taxon>Ecdysozoa</taxon>
        <taxon>Arthropoda</taxon>
        <taxon>Crustacea</taxon>
        <taxon>Multicrustacea</taxon>
        <taxon>Hexanauplia</taxon>
        <taxon>Copepoda</taxon>
        <taxon>Siphonostomatoida</taxon>
        <taxon>Caligidae</taxon>
        <taxon>Caligus</taxon>
    </lineage>
</organism>
<reference evidence="2" key="1">
    <citation type="submission" date="2021-01" db="EMBL/GenBank/DDBJ databases">
        <title>Caligus Genome Assembly.</title>
        <authorList>
            <person name="Gallardo-Escarate C."/>
        </authorList>
    </citation>
    <scope>NUCLEOTIDE SEQUENCE [LARGE SCALE GENOMIC DNA]</scope>
</reference>
<protein>
    <submittedName>
        <fullName evidence="1">Uncharacterized protein</fullName>
    </submittedName>
</protein>
<name>A0A7T8GSJ8_CALRO</name>
<dbReference type="OrthoDB" id="10629538at2759"/>
<feature type="non-terminal residue" evidence="1">
    <location>
        <position position="1"/>
    </location>
</feature>